<reference evidence="1 2" key="1">
    <citation type="submission" date="2017-08" db="EMBL/GenBank/DDBJ databases">
        <title>Infants hospitalized years apart are colonized by the same room-sourced microbial strains.</title>
        <authorList>
            <person name="Brooks B."/>
            <person name="Olm M.R."/>
            <person name="Firek B.A."/>
            <person name="Baker R."/>
            <person name="Thomas B.C."/>
            <person name="Morowitz M.J."/>
            <person name="Banfield J.F."/>
        </authorList>
    </citation>
    <scope>NUCLEOTIDE SEQUENCE [LARGE SCALE GENOMIC DNA]</scope>
    <source>
        <strain evidence="1">S2_009_000_R2_73</strain>
    </source>
</reference>
<comment type="caution">
    <text evidence="1">The sequence shown here is derived from an EMBL/GenBank/DDBJ whole genome shotgun (WGS) entry which is preliminary data.</text>
</comment>
<gene>
    <name evidence="1" type="ORF">DI595_02350</name>
</gene>
<dbReference type="Proteomes" id="UP000249769">
    <property type="component" value="Unassembled WGS sequence"/>
</dbReference>
<name>A0A2W5FJ72_9HYPH</name>
<organism evidence="1 2">
    <name type="scientific">Agrobacterium fabrum</name>
    <dbReference type="NCBI Taxonomy" id="1176649"/>
    <lineage>
        <taxon>Bacteria</taxon>
        <taxon>Pseudomonadati</taxon>
        <taxon>Pseudomonadota</taxon>
        <taxon>Alphaproteobacteria</taxon>
        <taxon>Hyphomicrobiales</taxon>
        <taxon>Rhizobiaceae</taxon>
        <taxon>Rhizobium/Agrobacterium group</taxon>
        <taxon>Agrobacterium</taxon>
        <taxon>Agrobacterium tumefaciens complex</taxon>
    </lineage>
</organism>
<proteinExistence type="predicted"/>
<evidence type="ECO:0000313" key="1">
    <source>
        <dbReference type="EMBL" id="PZP53760.1"/>
    </source>
</evidence>
<protein>
    <submittedName>
        <fullName evidence="1">Uncharacterized protein</fullName>
    </submittedName>
</protein>
<dbReference type="AlphaFoldDB" id="A0A2W5FJ72"/>
<evidence type="ECO:0000313" key="2">
    <source>
        <dbReference type="Proteomes" id="UP000249769"/>
    </source>
</evidence>
<sequence>MIGTLGLNDAKWIEMGSWLRTAALDASLKIDALPEDIEPYEEGKLIDAISAEAYAVATLIAASDALSPVSAKVRKMALSWLDGKGCGQEYLI</sequence>
<dbReference type="EMBL" id="QFOL01000010">
    <property type="protein sequence ID" value="PZP53760.1"/>
    <property type="molecule type" value="Genomic_DNA"/>
</dbReference>
<accession>A0A2W5FJ72</accession>